<comment type="subcellular location">
    <subcellularLocation>
        <location evidence="1">Membrane</location>
        <topology evidence="1">Multi-pass membrane protein</topology>
    </subcellularLocation>
</comment>
<keyword evidence="3 6" id="KW-0812">Transmembrane</keyword>
<evidence type="ECO:0000256" key="5">
    <source>
        <dbReference type="ARBA" id="ARBA00023136"/>
    </source>
</evidence>
<keyword evidence="5 6" id="KW-0472">Membrane</keyword>
<comment type="caution">
    <text evidence="7">The sequence shown here is derived from an EMBL/GenBank/DDBJ whole genome shotgun (WGS) entry which is preliminary data.</text>
</comment>
<protein>
    <submittedName>
        <fullName evidence="7">Uncharacterized protein</fullName>
    </submittedName>
</protein>
<keyword evidence="8" id="KW-1185">Reference proteome</keyword>
<feature type="transmembrane region" description="Helical" evidence="6">
    <location>
        <begin position="57"/>
        <end position="76"/>
    </location>
</feature>
<sequence length="140" mass="15829">MSFCLFFIQDSCVAFQRGNSSINHHENATSPVIEFWERRVLRISSGIDHIGSLNWDLVACLAIAWVICYFCIWKGVKSTGKVVYFTATFPYIMLLILLVRGVTLPGASRGIHFYLYPDLGRLSDPQPSQPVGYRKKGKPN</sequence>
<dbReference type="PANTHER" id="PTHR11616:SF111">
    <property type="entry name" value="SODIUM- AND CHLORIDE-DEPENDENT GABA TRANSPORTER 2"/>
    <property type="match status" value="1"/>
</dbReference>
<dbReference type="PANTHER" id="PTHR11616">
    <property type="entry name" value="SODIUM/CHLORIDE DEPENDENT TRANSPORTER"/>
    <property type="match status" value="1"/>
</dbReference>
<dbReference type="InterPro" id="IPR037272">
    <property type="entry name" value="SNS_sf"/>
</dbReference>
<dbReference type="InterPro" id="IPR000175">
    <property type="entry name" value="Na/ntran_symport"/>
</dbReference>
<evidence type="ECO:0000256" key="6">
    <source>
        <dbReference type="SAM" id="Phobius"/>
    </source>
</evidence>
<feature type="transmembrane region" description="Helical" evidence="6">
    <location>
        <begin position="82"/>
        <end position="99"/>
    </location>
</feature>
<evidence type="ECO:0000256" key="4">
    <source>
        <dbReference type="ARBA" id="ARBA00022989"/>
    </source>
</evidence>
<gene>
    <name evidence="7" type="ORF">ILYODFUR_027876</name>
</gene>
<dbReference type="PROSITE" id="PS50267">
    <property type="entry name" value="NA_NEUROTRAN_SYMP_3"/>
    <property type="match status" value="1"/>
</dbReference>
<evidence type="ECO:0000313" key="8">
    <source>
        <dbReference type="Proteomes" id="UP001482620"/>
    </source>
</evidence>
<reference evidence="7 8" key="1">
    <citation type="submission" date="2021-06" db="EMBL/GenBank/DDBJ databases">
        <authorList>
            <person name="Palmer J.M."/>
        </authorList>
    </citation>
    <scope>NUCLEOTIDE SEQUENCE [LARGE SCALE GENOMIC DNA]</scope>
    <source>
        <strain evidence="8">if_2019</strain>
        <tissue evidence="7">Muscle</tissue>
    </source>
</reference>
<evidence type="ECO:0000313" key="7">
    <source>
        <dbReference type="EMBL" id="MEQ2237897.1"/>
    </source>
</evidence>
<accession>A0ABV0TZZ1</accession>
<organism evidence="7 8">
    <name type="scientific">Ilyodon furcidens</name>
    <name type="common">goldbreast splitfin</name>
    <dbReference type="NCBI Taxonomy" id="33524"/>
    <lineage>
        <taxon>Eukaryota</taxon>
        <taxon>Metazoa</taxon>
        <taxon>Chordata</taxon>
        <taxon>Craniata</taxon>
        <taxon>Vertebrata</taxon>
        <taxon>Euteleostomi</taxon>
        <taxon>Actinopterygii</taxon>
        <taxon>Neopterygii</taxon>
        <taxon>Teleostei</taxon>
        <taxon>Neoteleostei</taxon>
        <taxon>Acanthomorphata</taxon>
        <taxon>Ovalentaria</taxon>
        <taxon>Atherinomorphae</taxon>
        <taxon>Cyprinodontiformes</taxon>
        <taxon>Goodeidae</taxon>
        <taxon>Ilyodon</taxon>
    </lineage>
</organism>
<evidence type="ECO:0000256" key="2">
    <source>
        <dbReference type="ARBA" id="ARBA00022448"/>
    </source>
</evidence>
<evidence type="ECO:0000256" key="3">
    <source>
        <dbReference type="ARBA" id="ARBA00022692"/>
    </source>
</evidence>
<name>A0ABV0TZZ1_9TELE</name>
<dbReference type="EMBL" id="JAHRIQ010050070">
    <property type="protein sequence ID" value="MEQ2237897.1"/>
    <property type="molecule type" value="Genomic_DNA"/>
</dbReference>
<keyword evidence="2" id="KW-0813">Transport</keyword>
<dbReference type="Proteomes" id="UP001482620">
    <property type="component" value="Unassembled WGS sequence"/>
</dbReference>
<keyword evidence="4 6" id="KW-1133">Transmembrane helix</keyword>
<proteinExistence type="predicted"/>
<dbReference type="Pfam" id="PF00209">
    <property type="entry name" value="SNF"/>
    <property type="match status" value="1"/>
</dbReference>
<dbReference type="SUPFAM" id="SSF161070">
    <property type="entry name" value="SNF-like"/>
    <property type="match status" value="1"/>
</dbReference>
<evidence type="ECO:0000256" key="1">
    <source>
        <dbReference type="ARBA" id="ARBA00004141"/>
    </source>
</evidence>